<gene>
    <name evidence="1" type="ORF">TcWFU_008928</name>
</gene>
<accession>A0ABR4Q866</accession>
<sequence>MIYTSMHNSPHLLSSMSAIKVDKVLSESDECALLGQGDVNGLMTTMQCELVALLSLPPSLRRAHHLHQMSLDLLLLLHCHYQNQHLL</sequence>
<proteinExistence type="predicted"/>
<dbReference type="EMBL" id="JAKROA010000008">
    <property type="protein sequence ID" value="KAL5105563.1"/>
    <property type="molecule type" value="Genomic_DNA"/>
</dbReference>
<organism evidence="1 2">
    <name type="scientific">Taenia crassiceps</name>
    <dbReference type="NCBI Taxonomy" id="6207"/>
    <lineage>
        <taxon>Eukaryota</taxon>
        <taxon>Metazoa</taxon>
        <taxon>Spiralia</taxon>
        <taxon>Lophotrochozoa</taxon>
        <taxon>Platyhelminthes</taxon>
        <taxon>Cestoda</taxon>
        <taxon>Eucestoda</taxon>
        <taxon>Cyclophyllidea</taxon>
        <taxon>Taeniidae</taxon>
        <taxon>Taenia</taxon>
    </lineage>
</organism>
<protein>
    <submittedName>
        <fullName evidence="1">Uncharacterized protein</fullName>
    </submittedName>
</protein>
<comment type="caution">
    <text evidence="1">The sequence shown here is derived from an EMBL/GenBank/DDBJ whole genome shotgun (WGS) entry which is preliminary data.</text>
</comment>
<evidence type="ECO:0000313" key="2">
    <source>
        <dbReference type="Proteomes" id="UP001651158"/>
    </source>
</evidence>
<name>A0ABR4Q866_9CEST</name>
<reference evidence="1 2" key="1">
    <citation type="journal article" date="2022" name="Front. Cell. Infect. Microbiol.">
        <title>The Genomes of Two Strains of Taenia crassiceps the Animal Model for the Study of Human Cysticercosis.</title>
        <authorList>
            <person name="Bobes R.J."/>
            <person name="Estrada K."/>
            <person name="Rios-Valencia D.G."/>
            <person name="Calderon-Gallegos A."/>
            <person name="de la Torre P."/>
            <person name="Carrero J.C."/>
            <person name="Sanchez-Flores A."/>
            <person name="Laclette J.P."/>
        </authorList>
    </citation>
    <scope>NUCLEOTIDE SEQUENCE [LARGE SCALE GENOMIC DNA]</scope>
    <source>
        <strain evidence="1">WFUcys</strain>
    </source>
</reference>
<dbReference type="Proteomes" id="UP001651158">
    <property type="component" value="Unassembled WGS sequence"/>
</dbReference>
<keyword evidence="2" id="KW-1185">Reference proteome</keyword>
<evidence type="ECO:0000313" key="1">
    <source>
        <dbReference type="EMBL" id="KAL5105563.1"/>
    </source>
</evidence>